<dbReference type="Proteomes" id="UP001412067">
    <property type="component" value="Unassembled WGS sequence"/>
</dbReference>
<name>A0ABR2LJT6_9ASPA</name>
<keyword evidence="3" id="KW-1185">Reference proteome</keyword>
<dbReference type="EMBL" id="JBBWWR010000018">
    <property type="protein sequence ID" value="KAK8943403.1"/>
    <property type="molecule type" value="Genomic_DNA"/>
</dbReference>
<proteinExistence type="predicted"/>
<organism evidence="2 3">
    <name type="scientific">Platanthera guangdongensis</name>
    <dbReference type="NCBI Taxonomy" id="2320717"/>
    <lineage>
        <taxon>Eukaryota</taxon>
        <taxon>Viridiplantae</taxon>
        <taxon>Streptophyta</taxon>
        <taxon>Embryophyta</taxon>
        <taxon>Tracheophyta</taxon>
        <taxon>Spermatophyta</taxon>
        <taxon>Magnoliopsida</taxon>
        <taxon>Liliopsida</taxon>
        <taxon>Asparagales</taxon>
        <taxon>Orchidaceae</taxon>
        <taxon>Orchidoideae</taxon>
        <taxon>Orchideae</taxon>
        <taxon>Orchidinae</taxon>
        <taxon>Platanthera</taxon>
    </lineage>
</organism>
<feature type="coiled-coil region" evidence="1">
    <location>
        <begin position="104"/>
        <end position="159"/>
    </location>
</feature>
<gene>
    <name evidence="2" type="ORF">KSP40_PGU017641</name>
</gene>
<evidence type="ECO:0000256" key="1">
    <source>
        <dbReference type="SAM" id="Coils"/>
    </source>
</evidence>
<evidence type="ECO:0000313" key="2">
    <source>
        <dbReference type="EMBL" id="KAK8943403.1"/>
    </source>
</evidence>
<sequence length="171" mass="20193">MRRRVHFVMLMPDAFVPTGQRIAPETPLKSSKALIFPSIHLFNFDLISNWRADLCLEGPERRGLPPLPCLAFMVVNMLFISWKILNEEDSHHCLAHDEVEQFAIRKQTQMSDALKQENKRLSEQCSEYEDMEKQLLLKEQKLRSELKEAEETYKNLMASSDRWMGLRWKDR</sequence>
<protein>
    <submittedName>
        <fullName evidence="2">Uncharacterized protein</fullName>
    </submittedName>
</protein>
<keyword evidence="1" id="KW-0175">Coiled coil</keyword>
<comment type="caution">
    <text evidence="2">The sequence shown here is derived from an EMBL/GenBank/DDBJ whole genome shotgun (WGS) entry which is preliminary data.</text>
</comment>
<accession>A0ABR2LJT6</accession>
<reference evidence="2 3" key="1">
    <citation type="journal article" date="2022" name="Nat. Plants">
        <title>Genomes of leafy and leafless Platanthera orchids illuminate the evolution of mycoheterotrophy.</title>
        <authorList>
            <person name="Li M.H."/>
            <person name="Liu K.W."/>
            <person name="Li Z."/>
            <person name="Lu H.C."/>
            <person name="Ye Q.L."/>
            <person name="Zhang D."/>
            <person name="Wang J.Y."/>
            <person name="Li Y.F."/>
            <person name="Zhong Z.M."/>
            <person name="Liu X."/>
            <person name="Yu X."/>
            <person name="Liu D.K."/>
            <person name="Tu X.D."/>
            <person name="Liu B."/>
            <person name="Hao Y."/>
            <person name="Liao X.Y."/>
            <person name="Jiang Y.T."/>
            <person name="Sun W.H."/>
            <person name="Chen J."/>
            <person name="Chen Y.Q."/>
            <person name="Ai Y."/>
            <person name="Zhai J.W."/>
            <person name="Wu S.S."/>
            <person name="Zhou Z."/>
            <person name="Hsiao Y.Y."/>
            <person name="Wu W.L."/>
            <person name="Chen Y.Y."/>
            <person name="Lin Y.F."/>
            <person name="Hsu J.L."/>
            <person name="Li C.Y."/>
            <person name="Wang Z.W."/>
            <person name="Zhao X."/>
            <person name="Zhong W.Y."/>
            <person name="Ma X.K."/>
            <person name="Ma L."/>
            <person name="Huang J."/>
            <person name="Chen G.Z."/>
            <person name="Huang M.Z."/>
            <person name="Huang L."/>
            <person name="Peng D.H."/>
            <person name="Luo Y.B."/>
            <person name="Zou S.Q."/>
            <person name="Chen S.P."/>
            <person name="Lan S."/>
            <person name="Tsai W.C."/>
            <person name="Van de Peer Y."/>
            <person name="Liu Z.J."/>
        </authorList>
    </citation>
    <scope>NUCLEOTIDE SEQUENCE [LARGE SCALE GENOMIC DNA]</scope>
    <source>
        <strain evidence="2">Lor288</strain>
    </source>
</reference>
<evidence type="ECO:0000313" key="3">
    <source>
        <dbReference type="Proteomes" id="UP001412067"/>
    </source>
</evidence>